<proteinExistence type="predicted"/>
<dbReference type="InterPro" id="IPR005381">
    <property type="entry name" value="Znf-XS_domain"/>
</dbReference>
<dbReference type="EMBL" id="JAAALK010000282">
    <property type="protein sequence ID" value="KAG8078533.1"/>
    <property type="molecule type" value="Genomic_DNA"/>
</dbReference>
<evidence type="ECO:0000259" key="2">
    <source>
        <dbReference type="Pfam" id="PF03470"/>
    </source>
</evidence>
<dbReference type="Proteomes" id="UP000729402">
    <property type="component" value="Unassembled WGS sequence"/>
</dbReference>
<dbReference type="AlphaFoldDB" id="A0A8J5TCN4"/>
<evidence type="ECO:0000256" key="1">
    <source>
        <dbReference type="SAM" id="MobiDB-lite"/>
    </source>
</evidence>
<dbReference type="OrthoDB" id="1699924at2759"/>
<reference evidence="3" key="2">
    <citation type="submission" date="2021-02" db="EMBL/GenBank/DDBJ databases">
        <authorList>
            <person name="Kimball J.A."/>
            <person name="Haas M.W."/>
            <person name="Macchietto M."/>
            <person name="Kono T."/>
            <person name="Duquette J."/>
            <person name="Shao M."/>
        </authorList>
    </citation>
    <scope>NUCLEOTIDE SEQUENCE</scope>
    <source>
        <tissue evidence="3">Fresh leaf tissue</tissue>
    </source>
</reference>
<evidence type="ECO:0000313" key="3">
    <source>
        <dbReference type="EMBL" id="KAG8078533.1"/>
    </source>
</evidence>
<protein>
    <recommendedName>
        <fullName evidence="2">Zinc finger-XS domain-containing protein</fullName>
    </recommendedName>
</protein>
<feature type="region of interest" description="Disordered" evidence="1">
    <location>
        <begin position="1"/>
        <end position="32"/>
    </location>
</feature>
<evidence type="ECO:0000313" key="4">
    <source>
        <dbReference type="Proteomes" id="UP000729402"/>
    </source>
</evidence>
<gene>
    <name evidence="3" type="ORF">GUJ93_ZPchr0007g3602</name>
</gene>
<dbReference type="InterPro" id="IPR045177">
    <property type="entry name" value="FDM1-5/IDN2"/>
</dbReference>
<accession>A0A8J5TCN4</accession>
<dbReference type="PANTHER" id="PTHR21596">
    <property type="entry name" value="RIBONUCLEASE P SUBUNIT P38"/>
    <property type="match status" value="1"/>
</dbReference>
<comment type="caution">
    <text evidence="3">The sequence shown here is derived from an EMBL/GenBank/DDBJ whole genome shotgun (WGS) entry which is preliminary data.</text>
</comment>
<dbReference type="PANTHER" id="PTHR21596:SF51">
    <property type="entry name" value="OS01G0147700 PROTEIN"/>
    <property type="match status" value="1"/>
</dbReference>
<dbReference type="GO" id="GO:0080188">
    <property type="term" value="P:gene silencing by siRNA-directed DNA methylation"/>
    <property type="evidence" value="ECO:0007669"/>
    <property type="project" value="InterPro"/>
</dbReference>
<reference evidence="3" key="1">
    <citation type="journal article" date="2021" name="bioRxiv">
        <title>Whole Genome Assembly and Annotation of Northern Wild Rice, Zizania palustris L., Supports a Whole Genome Duplication in the Zizania Genus.</title>
        <authorList>
            <person name="Haas M."/>
            <person name="Kono T."/>
            <person name="Macchietto M."/>
            <person name="Millas R."/>
            <person name="McGilp L."/>
            <person name="Shao M."/>
            <person name="Duquette J."/>
            <person name="Hirsch C.N."/>
            <person name="Kimball J."/>
        </authorList>
    </citation>
    <scope>NUCLEOTIDE SEQUENCE</scope>
    <source>
        <tissue evidence="3">Fresh leaf tissue</tissue>
    </source>
</reference>
<dbReference type="Pfam" id="PF03470">
    <property type="entry name" value="zf-XS"/>
    <property type="match status" value="1"/>
</dbReference>
<sequence>MDVHKNDYVEPYEEAEAEAPAAEETSDDSDENYLEAESYYEEKSFGLLQSGNHRVRNPDDTFRCPFCSRKKKQNYKLKDLLQHADGIDVSSKHCRHDRERTYHCAFARFIRTDPPFAHDLAIINDKSVVVAWSILYNYD</sequence>
<name>A0A8J5TCN4_ZIZPA</name>
<organism evidence="3 4">
    <name type="scientific">Zizania palustris</name>
    <name type="common">Northern wild rice</name>
    <dbReference type="NCBI Taxonomy" id="103762"/>
    <lineage>
        <taxon>Eukaryota</taxon>
        <taxon>Viridiplantae</taxon>
        <taxon>Streptophyta</taxon>
        <taxon>Embryophyta</taxon>
        <taxon>Tracheophyta</taxon>
        <taxon>Spermatophyta</taxon>
        <taxon>Magnoliopsida</taxon>
        <taxon>Liliopsida</taxon>
        <taxon>Poales</taxon>
        <taxon>Poaceae</taxon>
        <taxon>BOP clade</taxon>
        <taxon>Oryzoideae</taxon>
        <taxon>Oryzeae</taxon>
        <taxon>Zizaniinae</taxon>
        <taxon>Zizania</taxon>
    </lineage>
</organism>
<feature type="domain" description="Zinc finger-XS" evidence="2">
    <location>
        <begin position="64"/>
        <end position="107"/>
    </location>
</feature>
<keyword evidence="4" id="KW-1185">Reference proteome</keyword>